<dbReference type="PRINTS" id="PR00887">
    <property type="entry name" value="SSRCOGNITION"/>
</dbReference>
<keyword evidence="7 9" id="KW-0234">DNA repair</keyword>
<comment type="caution">
    <text evidence="12">The sequence shown here is derived from an EMBL/GenBank/DDBJ whole genome shotgun (WGS) entry which is preliminary data.</text>
</comment>
<dbReference type="Gene3D" id="2.30.29.30">
    <property type="entry name" value="Pleckstrin-homology domain (PH domain)/Phosphotyrosine-binding domain (PTB)"/>
    <property type="match status" value="1"/>
</dbReference>
<accession>A0AAW1PHI9</accession>
<dbReference type="GO" id="GO:0006281">
    <property type="term" value="P:DNA repair"/>
    <property type="evidence" value="ECO:0007669"/>
    <property type="project" value="UniProtKB-KW"/>
</dbReference>
<name>A0AAW1PHI9_9CHLO</name>
<dbReference type="InterPro" id="IPR013719">
    <property type="entry name" value="RTT106/SPT16-like_middle_dom"/>
</dbReference>
<organism evidence="12 13">
    <name type="scientific">Symbiochloris irregularis</name>
    <dbReference type="NCBI Taxonomy" id="706552"/>
    <lineage>
        <taxon>Eukaryota</taxon>
        <taxon>Viridiplantae</taxon>
        <taxon>Chlorophyta</taxon>
        <taxon>core chlorophytes</taxon>
        <taxon>Trebouxiophyceae</taxon>
        <taxon>Trebouxiales</taxon>
        <taxon>Trebouxiaceae</taxon>
        <taxon>Symbiochloris</taxon>
    </lineage>
</organism>
<proteinExistence type="inferred from homology"/>
<dbReference type="GO" id="GO:0031491">
    <property type="term" value="F:nucleosome binding"/>
    <property type="evidence" value="ECO:0007669"/>
    <property type="project" value="TreeGrafter"/>
</dbReference>
<evidence type="ECO:0000256" key="4">
    <source>
        <dbReference type="ARBA" id="ARBA00022763"/>
    </source>
</evidence>
<keyword evidence="3 9" id="KW-0235">DNA replication</keyword>
<feature type="domain" description="Histone chaperone RTT106/FACT complex subunit SPT16-like middle" evidence="11">
    <location>
        <begin position="184"/>
        <end position="274"/>
    </location>
</feature>
<dbReference type="InterPro" id="IPR000969">
    <property type="entry name" value="SSRP1/POB3"/>
</dbReference>
<keyword evidence="5 9" id="KW-0805">Transcription regulation</keyword>
<dbReference type="GO" id="GO:0006260">
    <property type="term" value="P:DNA replication"/>
    <property type="evidence" value="ECO:0007669"/>
    <property type="project" value="UniProtKB-KW"/>
</dbReference>
<feature type="compositionally biased region" description="Acidic residues" evidence="10">
    <location>
        <begin position="330"/>
        <end position="345"/>
    </location>
</feature>
<evidence type="ECO:0000256" key="6">
    <source>
        <dbReference type="ARBA" id="ARBA00023163"/>
    </source>
</evidence>
<evidence type="ECO:0000256" key="3">
    <source>
        <dbReference type="ARBA" id="ARBA00022705"/>
    </source>
</evidence>
<keyword evidence="8 9" id="KW-0539">Nucleus</keyword>
<evidence type="ECO:0000256" key="8">
    <source>
        <dbReference type="ARBA" id="ARBA00023242"/>
    </source>
</evidence>
<dbReference type="PANTHER" id="PTHR45849">
    <property type="entry name" value="FACT COMPLEX SUBUNIT SSRP1"/>
    <property type="match status" value="1"/>
</dbReference>
<evidence type="ECO:0000313" key="13">
    <source>
        <dbReference type="Proteomes" id="UP001465755"/>
    </source>
</evidence>
<sequence>MKRLSRLGNSKDEIAFLVVKACQDLLNERARVAGPSKSVQQVDCGKVFCSAELTCLAPRAKFRCDFAEKALVMHTTKTRLQIPWEAIQAIAIIDNLPKDTKGHVLLYLHLAAQRTVQYGKQSLQGIVIQTLATDTLDVVSPSGSGRLQGPCPVVLCQAFGICKQPDGVSFASPSPQVFATSTGALAVEAVVKVSQGYLYPLADALCFLEKPALYIPLSEVEAMELSRAGGVSSTFDLVVQMKAGNSQEFSNLPKAELGPVQQYIAAHGFAASSRQEGAVAQEPPASDDSSEDSDFDPDKEEAEVHEENGLAASGQRHGGPGGTQTSAAEDVSEDLEDEDQEDGSSDESLVSETLISEGEAEEHGEAAAARHVSKKRRAA</sequence>
<dbReference type="Pfam" id="PF08512">
    <property type="entry name" value="Rttp106-like_middle"/>
    <property type="match status" value="1"/>
</dbReference>
<evidence type="ECO:0000256" key="10">
    <source>
        <dbReference type="SAM" id="MobiDB-lite"/>
    </source>
</evidence>
<dbReference type="GO" id="GO:0035101">
    <property type="term" value="C:FACT complex"/>
    <property type="evidence" value="ECO:0007669"/>
    <property type="project" value="TreeGrafter"/>
</dbReference>
<keyword evidence="4 9" id="KW-0227">DNA damage</keyword>
<feature type="compositionally biased region" description="Acidic residues" evidence="10">
    <location>
        <begin position="288"/>
        <end position="304"/>
    </location>
</feature>
<gene>
    <name evidence="12" type="ORF">WJX73_004210</name>
</gene>
<dbReference type="GO" id="GO:0042393">
    <property type="term" value="F:histone binding"/>
    <property type="evidence" value="ECO:0007669"/>
    <property type="project" value="TreeGrafter"/>
</dbReference>
<evidence type="ECO:0000256" key="5">
    <source>
        <dbReference type="ARBA" id="ARBA00023015"/>
    </source>
</evidence>
<dbReference type="InterPro" id="IPR011993">
    <property type="entry name" value="PH-like_dom_sf"/>
</dbReference>
<dbReference type="GO" id="GO:0003677">
    <property type="term" value="F:DNA binding"/>
    <property type="evidence" value="ECO:0007669"/>
    <property type="project" value="InterPro"/>
</dbReference>
<reference evidence="12 13" key="1">
    <citation type="journal article" date="2024" name="Nat. Commun.">
        <title>Phylogenomics reveals the evolutionary origins of lichenization in chlorophyte algae.</title>
        <authorList>
            <person name="Puginier C."/>
            <person name="Libourel C."/>
            <person name="Otte J."/>
            <person name="Skaloud P."/>
            <person name="Haon M."/>
            <person name="Grisel S."/>
            <person name="Petersen M."/>
            <person name="Berrin J.G."/>
            <person name="Delaux P.M."/>
            <person name="Dal Grande F."/>
            <person name="Keller J."/>
        </authorList>
    </citation>
    <scope>NUCLEOTIDE SEQUENCE [LARGE SCALE GENOMIC DNA]</scope>
    <source>
        <strain evidence="12 13">SAG 2036</strain>
    </source>
</reference>
<dbReference type="PANTHER" id="PTHR45849:SF1">
    <property type="entry name" value="FACT COMPLEX SUBUNIT SSRP1"/>
    <property type="match status" value="1"/>
</dbReference>
<dbReference type="AlphaFoldDB" id="A0AAW1PHI9"/>
<evidence type="ECO:0000256" key="2">
    <source>
        <dbReference type="ARBA" id="ARBA00022454"/>
    </source>
</evidence>
<evidence type="ECO:0000256" key="7">
    <source>
        <dbReference type="ARBA" id="ARBA00023204"/>
    </source>
</evidence>
<evidence type="ECO:0000259" key="11">
    <source>
        <dbReference type="SMART" id="SM01287"/>
    </source>
</evidence>
<comment type="function">
    <text evidence="9">Component of the FACT complex, a general chromatin factor that acts to reorganize nucleosomes. The FACT complex is involved in multiple processes that require DNA as a template such as mRNA elongation, DNA replication and DNA repair. During transcription elongation the FACT complex acts as a histone chaperone that both destabilizes and restores nucleosomal structure. It facilitates the passage of RNA polymerase II and transcription by promoting the dissociation of one histone H2A-H2B dimer from the nucleosome, then subsequently promotes the reestablishment of the nucleosome following the passage of RNA polymerase II.</text>
</comment>
<feature type="region of interest" description="Disordered" evidence="10">
    <location>
        <begin position="274"/>
        <end position="379"/>
    </location>
</feature>
<dbReference type="SUPFAM" id="SSF50729">
    <property type="entry name" value="PH domain-like"/>
    <property type="match status" value="1"/>
</dbReference>
<dbReference type="SMART" id="SM01287">
    <property type="entry name" value="Rtt106"/>
    <property type="match status" value="1"/>
</dbReference>
<keyword evidence="6 9" id="KW-0804">Transcription</keyword>
<evidence type="ECO:0000256" key="1">
    <source>
        <dbReference type="ARBA" id="ARBA00010060"/>
    </source>
</evidence>
<protein>
    <recommendedName>
        <fullName evidence="9">FACT complex subunit SSRP1</fullName>
    </recommendedName>
</protein>
<comment type="subcellular location">
    <subcellularLocation>
        <location evidence="9">Nucleus</location>
    </subcellularLocation>
    <subcellularLocation>
        <location evidence="9">Chromosome</location>
    </subcellularLocation>
</comment>
<evidence type="ECO:0000313" key="12">
    <source>
        <dbReference type="EMBL" id="KAK9807931.1"/>
    </source>
</evidence>
<dbReference type="Gene3D" id="2.30.29.150">
    <property type="match status" value="1"/>
</dbReference>
<evidence type="ECO:0000256" key="9">
    <source>
        <dbReference type="RuleBase" id="RU364013"/>
    </source>
</evidence>
<keyword evidence="2 9" id="KW-0158">Chromosome</keyword>
<dbReference type="EMBL" id="JALJOQ010000029">
    <property type="protein sequence ID" value="KAK9807931.1"/>
    <property type="molecule type" value="Genomic_DNA"/>
</dbReference>
<dbReference type="InterPro" id="IPR050454">
    <property type="entry name" value="RTT106/SSRP1_HistChap/FACT"/>
</dbReference>
<dbReference type="Proteomes" id="UP001465755">
    <property type="component" value="Unassembled WGS sequence"/>
</dbReference>
<keyword evidence="13" id="KW-1185">Reference proteome</keyword>
<comment type="similarity">
    <text evidence="1 9">Belongs to the SSRP1 family.</text>
</comment>